<feature type="compositionally biased region" description="Low complexity" evidence="3">
    <location>
        <begin position="1"/>
        <end position="12"/>
    </location>
</feature>
<evidence type="ECO:0000256" key="2">
    <source>
        <dbReference type="ARBA" id="ARBA00023157"/>
    </source>
</evidence>
<keyword evidence="6" id="KW-1185">Reference proteome</keyword>
<dbReference type="Pfam" id="PF13385">
    <property type="entry name" value="Laminin_G_3"/>
    <property type="match status" value="2"/>
</dbReference>
<dbReference type="PANTHER" id="PTHR46943">
    <property type="entry name" value="PENTRAXIN-RELATED PROTEIN PTX3"/>
    <property type="match status" value="1"/>
</dbReference>
<dbReference type="Proteomes" id="UP001597260">
    <property type="component" value="Unassembled WGS sequence"/>
</dbReference>
<dbReference type="NCBIfam" id="NF033679">
    <property type="entry name" value="DNRLRE_dom"/>
    <property type="match status" value="1"/>
</dbReference>
<proteinExistence type="predicted"/>
<evidence type="ECO:0000313" key="5">
    <source>
        <dbReference type="EMBL" id="MFD1325535.1"/>
    </source>
</evidence>
<evidence type="ECO:0000313" key="6">
    <source>
        <dbReference type="Proteomes" id="UP001597260"/>
    </source>
</evidence>
<feature type="domain" description="LamG-like jellyroll fold" evidence="4">
    <location>
        <begin position="746"/>
        <end position="885"/>
    </location>
</feature>
<keyword evidence="2" id="KW-1015">Disulfide bond</keyword>
<feature type="compositionally biased region" description="Basic and acidic residues" evidence="3">
    <location>
        <begin position="13"/>
        <end position="28"/>
    </location>
</feature>
<dbReference type="Gene3D" id="2.60.40.10">
    <property type="entry name" value="Immunoglobulins"/>
    <property type="match status" value="1"/>
</dbReference>
<dbReference type="SUPFAM" id="SSF49899">
    <property type="entry name" value="Concanavalin A-like lectins/glucanases"/>
    <property type="match status" value="2"/>
</dbReference>
<reference evidence="6" key="1">
    <citation type="journal article" date="2019" name="Int. J. Syst. Evol. Microbiol.">
        <title>The Global Catalogue of Microorganisms (GCM) 10K type strain sequencing project: providing services to taxonomists for standard genome sequencing and annotation.</title>
        <authorList>
            <consortium name="The Broad Institute Genomics Platform"/>
            <consortium name="The Broad Institute Genome Sequencing Center for Infectious Disease"/>
            <person name="Wu L."/>
            <person name="Ma J."/>
        </authorList>
    </citation>
    <scope>NUCLEOTIDE SEQUENCE [LARGE SCALE GENOMIC DNA]</scope>
    <source>
        <strain evidence="6">JCM 31037</strain>
    </source>
</reference>
<organism evidence="5 6">
    <name type="scientific">Micromonospora sonneratiae</name>
    <dbReference type="NCBI Taxonomy" id="1184706"/>
    <lineage>
        <taxon>Bacteria</taxon>
        <taxon>Bacillati</taxon>
        <taxon>Actinomycetota</taxon>
        <taxon>Actinomycetes</taxon>
        <taxon>Micromonosporales</taxon>
        <taxon>Micromonosporaceae</taxon>
        <taxon>Micromonospora</taxon>
    </lineage>
</organism>
<feature type="domain" description="LamG-like jellyroll fold" evidence="4">
    <location>
        <begin position="961"/>
        <end position="1102"/>
    </location>
</feature>
<dbReference type="InterPro" id="IPR013320">
    <property type="entry name" value="ConA-like_dom_sf"/>
</dbReference>
<protein>
    <submittedName>
        <fullName evidence="5">LamG-like jellyroll fold domain-containing protein</fullName>
    </submittedName>
</protein>
<dbReference type="EMBL" id="JBHTMP010000083">
    <property type="protein sequence ID" value="MFD1325535.1"/>
    <property type="molecule type" value="Genomic_DNA"/>
</dbReference>
<gene>
    <name evidence="5" type="ORF">ACFQ4H_31090</name>
</gene>
<dbReference type="InterPro" id="IPR042837">
    <property type="entry name" value="PTX3"/>
</dbReference>
<dbReference type="SMART" id="SM00560">
    <property type="entry name" value="LamGL"/>
    <property type="match status" value="2"/>
</dbReference>
<sequence>GATMPAGPPATAQERHTEPTRVRSDEASARATARASGQRVEVASLATQTRQVYAQPDGRMLLRQHARPVQVRQGDRWVPVDTTLRVRPDGRVAPIAATVDVSFSGGGSGALVNLGQGDKRLALEWVGALPAPTLIGDTAIYHDVLPGVDLRLTADSQGFSEVLVVKTPQAAMSSRLRPLRFPTSGAGLSVRTDRAGNIDVVDQNGTVVFHGPTPVMWDSSAAPGATATERTSAAAPGAGARQAAMAVRADATGLVLEPDAKMLADPATRYPVYVDPYLYHAGNRTAWTHVSKHFSGTSYFNNSGAAKVGYYNDPYSSPSSDTYRSFFRMDTAPVNGKKIYRATFNAFETWSYSCTKREVQLWLTGGISAATTWKNQPAWTRQLAAVTAAKGWGTNCPAGGLDLDATDAVREAAEKNWASTTLGLRAASEADTNGWKKFRNNPVLEIEYNSVPDVPASLKIYPAYGCGDTAADAPQIGTVQPRLLANLTDGDSATQTVSARYELWTGGVRLWEYVTPAKKAGGFETSTPALQNGTTYQWRVRAEDGVDVSGWSGWCHFAVDVTAPSAVPTVTSPDYPEADPNNPVLSGGVGRPGTFTFGANGQTGIVAYRYAVDDSDPRDSVAATGADRTATVSLTPGPSESWLRTLYVRGVDNAGNAGPLRAYDFYVAPAAPPAGQWAFDEGTGATAADSSGNGHTATLSGGVGWVTGRLADSTTADWQMLADRTTTFDGSAGHAATAGPVVDTATSFTVAAWVRLRDDSVNATVLSQAGNQASGFQLHYSGFLKKWVFDRHVADVPNAAVAWVAADRAPQVGRWTHLAGVYDHSARQLRFHVNGALVGTTAYTSAWHANGPLQIGRLKFNAMFVEHWPGEIDDVRIWDRVVYPGEIADVANRPAAGFGHWAMDESTGTELVDGSGHGRPLTLSGGAGWTADHQGVPGQAIALDGSGQYAASTGQVVETDRSFSVAARVRLARSAQAVVLCQAGNRACGFTLYYSTSYQRWIFNMTNADMDKPTYLRAMASTPPRDPVVDRWVHLVGVHDAAAGQLRLYVDGELAGTAANPAAWHAPGPLQVGRSKVGGVFGEHFPGDVADVRIYTGVLSQYEIDNLRFQ</sequence>
<dbReference type="RefSeq" id="WP_377578045.1">
    <property type="nucleotide sequence ID" value="NZ_JBHTMP010000083.1"/>
</dbReference>
<feature type="region of interest" description="Disordered" evidence="3">
    <location>
        <begin position="1"/>
        <end position="36"/>
    </location>
</feature>
<keyword evidence="1" id="KW-0732">Signal</keyword>
<evidence type="ECO:0000259" key="4">
    <source>
        <dbReference type="SMART" id="SM00560"/>
    </source>
</evidence>
<comment type="caution">
    <text evidence="5">The sequence shown here is derived from an EMBL/GenBank/DDBJ whole genome shotgun (WGS) entry which is preliminary data.</text>
</comment>
<feature type="non-terminal residue" evidence="5">
    <location>
        <position position="1"/>
    </location>
</feature>
<dbReference type="InterPro" id="IPR013783">
    <property type="entry name" value="Ig-like_fold"/>
</dbReference>
<evidence type="ECO:0000256" key="1">
    <source>
        <dbReference type="ARBA" id="ARBA00022729"/>
    </source>
</evidence>
<accession>A0ABW3YPP2</accession>
<name>A0ABW3YPP2_9ACTN</name>
<dbReference type="PANTHER" id="PTHR46943:SF1">
    <property type="entry name" value="PENTRAXIN-RELATED PROTEIN PTX3"/>
    <property type="match status" value="1"/>
</dbReference>
<evidence type="ECO:0000256" key="3">
    <source>
        <dbReference type="SAM" id="MobiDB-lite"/>
    </source>
</evidence>
<dbReference type="Gene3D" id="2.60.120.200">
    <property type="match status" value="2"/>
</dbReference>
<dbReference type="InterPro" id="IPR006558">
    <property type="entry name" value="LamG-like"/>
</dbReference>